<dbReference type="AlphaFoldDB" id="A0A7R8D6Q1"/>
<sequence length="195" mass="22171">MASPPIDSVKSYHSSFTRHKSDHKREYMEDVIRGIMESLDGNERKKTITVMAIDILKAFDKISLQHILECLNSYYEFGNNISHKIDAYVDDMTALYSGSASEIQIYVDETINIIEGAKHYTGLQINIKKTIILSNSAQIFEGRTVGIVPGGKKNNEQCQLFLMPNGANRISCPKLMVVLDFRRWIQCGKFDIFII</sequence>
<gene>
    <name evidence="1" type="ORF">LSAA_14930</name>
</gene>
<evidence type="ECO:0000313" key="2">
    <source>
        <dbReference type="Proteomes" id="UP000675881"/>
    </source>
</evidence>
<dbReference type="Proteomes" id="UP000675881">
    <property type="component" value="Chromosome 9"/>
</dbReference>
<name>A0A7R8D6Q1_LEPSM</name>
<keyword evidence="2" id="KW-1185">Reference proteome</keyword>
<accession>A0A7R8D6Q1</accession>
<proteinExistence type="predicted"/>
<organism evidence="1 2">
    <name type="scientific">Lepeophtheirus salmonis</name>
    <name type="common">Salmon louse</name>
    <name type="synonym">Caligus salmonis</name>
    <dbReference type="NCBI Taxonomy" id="72036"/>
    <lineage>
        <taxon>Eukaryota</taxon>
        <taxon>Metazoa</taxon>
        <taxon>Ecdysozoa</taxon>
        <taxon>Arthropoda</taxon>
        <taxon>Crustacea</taxon>
        <taxon>Multicrustacea</taxon>
        <taxon>Hexanauplia</taxon>
        <taxon>Copepoda</taxon>
        <taxon>Siphonostomatoida</taxon>
        <taxon>Caligidae</taxon>
        <taxon>Lepeophtheirus</taxon>
    </lineage>
</organism>
<evidence type="ECO:0000313" key="1">
    <source>
        <dbReference type="EMBL" id="CAF3043105.1"/>
    </source>
</evidence>
<dbReference type="EMBL" id="HG994588">
    <property type="protein sequence ID" value="CAF3043105.1"/>
    <property type="molecule type" value="Genomic_DNA"/>
</dbReference>
<protein>
    <submittedName>
        <fullName evidence="1">(salmon louse) hypothetical protein</fullName>
    </submittedName>
</protein>
<reference evidence="1" key="1">
    <citation type="submission" date="2021-02" db="EMBL/GenBank/DDBJ databases">
        <authorList>
            <person name="Bekaert M."/>
        </authorList>
    </citation>
    <scope>NUCLEOTIDE SEQUENCE</scope>
    <source>
        <strain evidence="1">IoA-00</strain>
    </source>
</reference>